<protein>
    <submittedName>
        <fullName evidence="2">Uncharacterized protein</fullName>
    </submittedName>
</protein>
<evidence type="ECO:0000313" key="3">
    <source>
        <dbReference type="Proteomes" id="UP000199492"/>
    </source>
</evidence>
<dbReference type="RefSeq" id="WP_092467334.1">
    <property type="nucleotide sequence ID" value="NZ_FNCZ01000003.1"/>
</dbReference>
<keyword evidence="1" id="KW-1133">Transmembrane helix</keyword>
<dbReference type="Proteomes" id="UP000199492">
    <property type="component" value="Unassembled WGS sequence"/>
</dbReference>
<dbReference type="EMBL" id="FNCZ01000003">
    <property type="protein sequence ID" value="SDH47333.1"/>
    <property type="molecule type" value="Genomic_DNA"/>
</dbReference>
<dbReference type="AlphaFoldDB" id="A0A1G8CPS6"/>
<reference evidence="3" key="1">
    <citation type="submission" date="2016-10" db="EMBL/GenBank/DDBJ databases">
        <authorList>
            <person name="Varghese N."/>
            <person name="Submissions S."/>
        </authorList>
    </citation>
    <scope>NUCLEOTIDE SEQUENCE [LARGE SCALE GENOMIC DNA]</scope>
    <source>
        <strain evidence="3">DSM 15363</strain>
    </source>
</reference>
<evidence type="ECO:0000256" key="1">
    <source>
        <dbReference type="SAM" id="Phobius"/>
    </source>
</evidence>
<keyword evidence="1" id="KW-0812">Transmembrane</keyword>
<proteinExistence type="predicted"/>
<dbReference type="STRING" id="262004.SAMN04489796_10314"/>
<organism evidence="2 3">
    <name type="scientific">Winogradskyella thalassocola</name>
    <dbReference type="NCBI Taxonomy" id="262004"/>
    <lineage>
        <taxon>Bacteria</taxon>
        <taxon>Pseudomonadati</taxon>
        <taxon>Bacteroidota</taxon>
        <taxon>Flavobacteriia</taxon>
        <taxon>Flavobacteriales</taxon>
        <taxon>Flavobacteriaceae</taxon>
        <taxon>Winogradskyella</taxon>
    </lineage>
</organism>
<keyword evidence="1" id="KW-0472">Membrane</keyword>
<keyword evidence="3" id="KW-1185">Reference proteome</keyword>
<feature type="transmembrane region" description="Helical" evidence="1">
    <location>
        <begin position="32"/>
        <end position="49"/>
    </location>
</feature>
<name>A0A1G8CPS6_9FLAO</name>
<gene>
    <name evidence="2" type="ORF">SAMN04489796_10314</name>
</gene>
<dbReference type="OrthoDB" id="1466422at2"/>
<sequence>MEVIIAIVVIIVLTIGIVWLIDKFVPKKIKPVINIVLWVLIFFLGYKTYMSVYKEIEFNQLKEKRFALVIDRLIDVRDAQLAYKDVNGTYTDSFDKLINFVETGKVPITQRRDTLVLDEERTKLFGGVETMKTITLIDTLSFYSVKDSLFKGSDRYKTMMNVGVGKEGAKFKLQAGKLEEFAVFEASVEKSVILDDQEPYLVEKENQVVSVDGVNGPTLKVGSMTEVFTKGNWPKSYTNKE</sequence>
<accession>A0A1G8CPS6</accession>
<feature type="transmembrane region" description="Helical" evidence="1">
    <location>
        <begin position="6"/>
        <end position="25"/>
    </location>
</feature>
<evidence type="ECO:0000313" key="2">
    <source>
        <dbReference type="EMBL" id="SDH47333.1"/>
    </source>
</evidence>